<accession>A0AAP0IHW0</accession>
<dbReference type="Proteomes" id="UP001417504">
    <property type="component" value="Unassembled WGS sequence"/>
</dbReference>
<proteinExistence type="predicted"/>
<evidence type="ECO:0000313" key="2">
    <source>
        <dbReference type="EMBL" id="KAK9115814.1"/>
    </source>
</evidence>
<evidence type="ECO:0000313" key="3">
    <source>
        <dbReference type="Proteomes" id="UP001417504"/>
    </source>
</evidence>
<dbReference type="AlphaFoldDB" id="A0AAP0IHW0"/>
<gene>
    <name evidence="2" type="ORF">Sjap_014761</name>
</gene>
<organism evidence="2 3">
    <name type="scientific">Stephania japonica</name>
    <dbReference type="NCBI Taxonomy" id="461633"/>
    <lineage>
        <taxon>Eukaryota</taxon>
        <taxon>Viridiplantae</taxon>
        <taxon>Streptophyta</taxon>
        <taxon>Embryophyta</taxon>
        <taxon>Tracheophyta</taxon>
        <taxon>Spermatophyta</taxon>
        <taxon>Magnoliopsida</taxon>
        <taxon>Ranunculales</taxon>
        <taxon>Menispermaceae</taxon>
        <taxon>Menispermoideae</taxon>
        <taxon>Cissampelideae</taxon>
        <taxon>Stephania</taxon>
    </lineage>
</organism>
<protein>
    <submittedName>
        <fullName evidence="2">Uncharacterized protein</fullName>
    </submittedName>
</protein>
<name>A0AAP0IHW0_9MAGN</name>
<reference evidence="2 3" key="1">
    <citation type="submission" date="2024-01" db="EMBL/GenBank/DDBJ databases">
        <title>Genome assemblies of Stephania.</title>
        <authorList>
            <person name="Yang L."/>
        </authorList>
    </citation>
    <scope>NUCLEOTIDE SEQUENCE [LARGE SCALE GENOMIC DNA]</scope>
    <source>
        <strain evidence="2">QJT</strain>
        <tissue evidence="2">Leaf</tissue>
    </source>
</reference>
<feature type="compositionally biased region" description="Polar residues" evidence="1">
    <location>
        <begin position="178"/>
        <end position="187"/>
    </location>
</feature>
<dbReference type="EMBL" id="JBBNAE010000006">
    <property type="protein sequence ID" value="KAK9115814.1"/>
    <property type="molecule type" value="Genomic_DNA"/>
</dbReference>
<evidence type="ECO:0000256" key="1">
    <source>
        <dbReference type="SAM" id="MobiDB-lite"/>
    </source>
</evidence>
<keyword evidence="3" id="KW-1185">Reference proteome</keyword>
<sequence length="187" mass="20540">MKENGGFWRLETSSGLLKFWVETAQRAGNSREMRTTAQRTGHSFQCAECRTEANINASQQLRKGTADSSVVCQKLKGDLQAMFTVLPKDMQEILLFNPLMVALLQGSLELTKLPGRPSVAIAANDTTVMGGRSEFSKLGFVTGKMENRSEVFEARSREMEFRSDSMQETDGGLGSEMLGSNHTFGGS</sequence>
<feature type="region of interest" description="Disordered" evidence="1">
    <location>
        <begin position="160"/>
        <end position="187"/>
    </location>
</feature>
<comment type="caution">
    <text evidence="2">The sequence shown here is derived from an EMBL/GenBank/DDBJ whole genome shotgun (WGS) entry which is preliminary data.</text>
</comment>